<evidence type="ECO:0000313" key="2">
    <source>
        <dbReference type="EMBL" id="SMS15063.1"/>
    </source>
</evidence>
<dbReference type="KEGG" id="lzy:LZ3411_2013"/>
<dbReference type="Proteomes" id="UP000195412">
    <property type="component" value="Chromosome I"/>
</dbReference>
<evidence type="ECO:0000313" key="3">
    <source>
        <dbReference type="Proteomes" id="UP000195412"/>
    </source>
</evidence>
<protein>
    <submittedName>
        <fullName evidence="2">Uncharacterized protein</fullName>
    </submittedName>
</protein>
<reference evidence="3" key="1">
    <citation type="submission" date="2017-05" db="EMBL/GenBank/DDBJ databases">
        <authorList>
            <person name="Papadimitriou K."/>
        </authorList>
    </citation>
    <scope>NUCLEOTIDE SEQUENCE [LARGE SCALE GENOMIC DNA]</scope>
    <source>
        <strain evidence="3">ACA-DC 3411</strain>
    </source>
</reference>
<dbReference type="EMBL" id="LT854705">
    <property type="protein sequence ID" value="SMS15063.1"/>
    <property type="molecule type" value="Genomic_DNA"/>
</dbReference>
<feature type="region of interest" description="Disordered" evidence="1">
    <location>
        <begin position="13"/>
        <end position="38"/>
    </location>
</feature>
<proteinExistence type="predicted"/>
<dbReference type="AlphaFoldDB" id="A0A1Y6K1U2"/>
<feature type="compositionally biased region" description="Basic and acidic residues" evidence="1">
    <location>
        <begin position="20"/>
        <end position="38"/>
    </location>
</feature>
<name>A0A1Y6K1U2_9LACO</name>
<evidence type="ECO:0000256" key="1">
    <source>
        <dbReference type="SAM" id="MobiDB-lite"/>
    </source>
</evidence>
<organism evidence="2 3">
    <name type="scientific">Levilactobacillus zymae</name>
    <dbReference type="NCBI Taxonomy" id="267363"/>
    <lineage>
        <taxon>Bacteria</taxon>
        <taxon>Bacillati</taxon>
        <taxon>Bacillota</taxon>
        <taxon>Bacilli</taxon>
        <taxon>Lactobacillales</taxon>
        <taxon>Lactobacillaceae</taxon>
        <taxon>Levilactobacillus</taxon>
    </lineage>
</organism>
<accession>A0A1Y6K1U2</accession>
<sequence length="38" mass="4412">MSVNLAEFKSFRAENPGNSTDKKYFLKKESHDFSRQSS</sequence>
<gene>
    <name evidence="2" type="ORF">LZ3411_2013</name>
</gene>